<proteinExistence type="predicted"/>
<accession>A0ABV1N0P0</accession>
<dbReference type="EMBL" id="JBEGDG010000034">
    <property type="protein sequence ID" value="MEQ6357729.1"/>
    <property type="molecule type" value="Genomic_DNA"/>
</dbReference>
<keyword evidence="2" id="KW-1185">Reference proteome</keyword>
<comment type="caution">
    <text evidence="1">The sequence shown here is derived from an EMBL/GenBank/DDBJ whole genome shotgun (WGS) entry which is preliminary data.</text>
</comment>
<sequence length="99" mass="11064">MTLKDKLLKTSRNAIEDYALTFACNIEPKLAEEARGGRTEYIVSIANEHHHILTSPLFLSVVNDLLEGVKAEVTQISTNSLFPSFKKEVLCLSWGDLND</sequence>
<reference evidence="1 2" key="1">
    <citation type="submission" date="2024-06" db="EMBL/GenBank/DDBJ databases">
        <title>Lysinibacillus zambalefons sp. nov., a Novel Firmicute Isolated from the Poon Bato Zambales Hyperalkaline Spring.</title>
        <authorList>
            <person name="Aja J.A."/>
            <person name="Lazaro J.E.H."/>
            <person name="Llorin L.D."/>
            <person name="Lim K.R."/>
            <person name="Teodosio J."/>
            <person name="Dalisay D.S."/>
        </authorList>
    </citation>
    <scope>NUCLEOTIDE SEQUENCE [LARGE SCALE GENOMIC DNA]</scope>
    <source>
        <strain evidence="1 2">M3</strain>
    </source>
</reference>
<protein>
    <submittedName>
        <fullName evidence="1">Uncharacterized protein</fullName>
    </submittedName>
</protein>
<dbReference type="Proteomes" id="UP001478862">
    <property type="component" value="Unassembled WGS sequence"/>
</dbReference>
<gene>
    <name evidence="1" type="ORF">ABNX05_24285</name>
</gene>
<dbReference type="RefSeq" id="WP_349662045.1">
    <property type="nucleotide sequence ID" value="NZ_JBEGDG010000034.1"/>
</dbReference>
<organism evidence="1 2">
    <name type="scientific">Lysinibacillus zambalensis</name>
    <dbReference type="NCBI Taxonomy" id="3160866"/>
    <lineage>
        <taxon>Bacteria</taxon>
        <taxon>Bacillati</taxon>
        <taxon>Bacillota</taxon>
        <taxon>Bacilli</taxon>
        <taxon>Bacillales</taxon>
        <taxon>Bacillaceae</taxon>
        <taxon>Lysinibacillus</taxon>
    </lineage>
</organism>
<name>A0ABV1N0P0_9BACI</name>
<evidence type="ECO:0000313" key="2">
    <source>
        <dbReference type="Proteomes" id="UP001478862"/>
    </source>
</evidence>
<evidence type="ECO:0000313" key="1">
    <source>
        <dbReference type="EMBL" id="MEQ6357729.1"/>
    </source>
</evidence>